<dbReference type="FunFam" id="1.25.40.10:FF:000242">
    <property type="entry name" value="Pentatricopeptide repeat-containing protein"/>
    <property type="match status" value="1"/>
</dbReference>
<evidence type="ECO:0000256" key="3">
    <source>
        <dbReference type="SAM" id="Phobius"/>
    </source>
</evidence>
<dbReference type="PROSITE" id="PS51375">
    <property type="entry name" value="PPR"/>
    <property type="match status" value="3"/>
</dbReference>
<protein>
    <submittedName>
        <fullName evidence="4">Uncharacterized protein</fullName>
    </submittedName>
</protein>
<dbReference type="InterPro" id="IPR046960">
    <property type="entry name" value="PPR_At4g14850-like_plant"/>
</dbReference>
<organism evidence="4 5">
    <name type="scientific">Escallonia rubra</name>
    <dbReference type="NCBI Taxonomy" id="112253"/>
    <lineage>
        <taxon>Eukaryota</taxon>
        <taxon>Viridiplantae</taxon>
        <taxon>Streptophyta</taxon>
        <taxon>Embryophyta</taxon>
        <taxon>Tracheophyta</taxon>
        <taxon>Spermatophyta</taxon>
        <taxon>Magnoliopsida</taxon>
        <taxon>eudicotyledons</taxon>
        <taxon>Gunneridae</taxon>
        <taxon>Pentapetalae</taxon>
        <taxon>asterids</taxon>
        <taxon>campanulids</taxon>
        <taxon>Escalloniales</taxon>
        <taxon>Escalloniaceae</taxon>
        <taxon>Escallonia</taxon>
    </lineage>
</organism>
<dbReference type="EMBL" id="JAVXUO010001586">
    <property type="protein sequence ID" value="KAK2980860.1"/>
    <property type="molecule type" value="Genomic_DNA"/>
</dbReference>
<dbReference type="Gene3D" id="1.25.40.10">
    <property type="entry name" value="Tetratricopeptide repeat domain"/>
    <property type="match status" value="3"/>
</dbReference>
<dbReference type="Pfam" id="PF20430">
    <property type="entry name" value="Eplus_motif"/>
    <property type="match status" value="1"/>
</dbReference>
<dbReference type="PANTHER" id="PTHR47926">
    <property type="entry name" value="PENTATRICOPEPTIDE REPEAT-CONTAINING PROTEIN"/>
    <property type="match status" value="1"/>
</dbReference>
<keyword evidence="3" id="KW-1133">Transmembrane helix</keyword>
<dbReference type="GO" id="GO:0009451">
    <property type="term" value="P:RNA modification"/>
    <property type="evidence" value="ECO:0007669"/>
    <property type="project" value="InterPro"/>
</dbReference>
<dbReference type="NCBIfam" id="TIGR00756">
    <property type="entry name" value="PPR"/>
    <property type="match status" value="4"/>
</dbReference>
<feature type="transmembrane region" description="Helical" evidence="3">
    <location>
        <begin position="347"/>
        <end position="363"/>
    </location>
</feature>
<dbReference type="Pfam" id="PF13041">
    <property type="entry name" value="PPR_2"/>
    <property type="match status" value="1"/>
</dbReference>
<feature type="transmembrane region" description="Helical" evidence="3">
    <location>
        <begin position="383"/>
        <end position="405"/>
    </location>
</feature>
<keyword evidence="1" id="KW-0677">Repeat</keyword>
<evidence type="ECO:0000256" key="1">
    <source>
        <dbReference type="ARBA" id="ARBA00022737"/>
    </source>
</evidence>
<dbReference type="GO" id="GO:0003723">
    <property type="term" value="F:RNA binding"/>
    <property type="evidence" value="ECO:0007669"/>
    <property type="project" value="InterPro"/>
</dbReference>
<dbReference type="Pfam" id="PF01535">
    <property type="entry name" value="PPR"/>
    <property type="match status" value="5"/>
</dbReference>
<dbReference type="InterPro" id="IPR046848">
    <property type="entry name" value="E_motif"/>
</dbReference>
<keyword evidence="5" id="KW-1185">Reference proteome</keyword>
<dbReference type="InterPro" id="IPR011990">
    <property type="entry name" value="TPR-like_helical_dom_sf"/>
</dbReference>
<feature type="repeat" description="PPR" evidence="2">
    <location>
        <begin position="214"/>
        <end position="248"/>
    </location>
</feature>
<accession>A0AA88RZ30</accession>
<dbReference type="Pfam" id="PF20431">
    <property type="entry name" value="E_motif"/>
    <property type="match status" value="1"/>
</dbReference>
<sequence>MLCILRRPIRWCLLLSRPPSLSFQKQQRNLHNDVLLPSSNVPTTATVVLLSSLLRRCSCLDHVHQTHAFMVPKGLDQDNLLLSRFIDACSASGFLDYAYSVFSHKSLPDIFLYNTMIKALSRHLPGLDYAKEAVFLYNQARVIGLQIDSYSFPFALKAVVRLSAVALGREIHCQALCSGLDTNVHVAAALIQMYSSCTCVEDARKVFDEMPLRDVVSWNAMVAGYVKVGDMDSAMEVFGRMPERNVISWTAVIAGYAQANRPSEAIFVFRRMQLDGVHPDEVSMLAALSACAHLGALELGEWIHSYTDKHGLRKTVSLNNALIDMYAKSGNINKAVDIFENMEHKTVITWTTIIVGLALHGLGREALQMFSRMVRARIRPNDVTFIGILSACSHVGLVEMGRWFFNAMGSRYGIKPRIEHYGCMTDLLGRAGCLQEAQELIRGMPFEANAAIWGSLLAASRIRGDTELGERALQHLIKLEPHNSGNYSLLSNMYTAHGSWNEAGNTRTVMRNIGVKKMPGGSCIEVDKAVHEFKAGDRSHPQSDRIYMLVSQINGGLKMAGYDHGQSWELLDFATFQQDIV</sequence>
<evidence type="ECO:0000313" key="4">
    <source>
        <dbReference type="EMBL" id="KAK2980860.1"/>
    </source>
</evidence>
<proteinExistence type="predicted"/>
<name>A0AA88RZ30_9ASTE</name>
<dbReference type="InterPro" id="IPR002885">
    <property type="entry name" value="PPR_rpt"/>
</dbReference>
<dbReference type="AlphaFoldDB" id="A0AA88RZ30"/>
<keyword evidence="3" id="KW-0812">Transmembrane</keyword>
<feature type="repeat" description="PPR" evidence="2">
    <location>
        <begin position="315"/>
        <end position="345"/>
    </location>
</feature>
<feature type="repeat" description="PPR" evidence="2">
    <location>
        <begin position="346"/>
        <end position="380"/>
    </location>
</feature>
<dbReference type="PANTHER" id="PTHR47926:SF432">
    <property type="entry name" value="(WILD MALAYSIAN BANANA) HYPOTHETICAL PROTEIN"/>
    <property type="match status" value="1"/>
</dbReference>
<dbReference type="Proteomes" id="UP001187471">
    <property type="component" value="Unassembled WGS sequence"/>
</dbReference>
<dbReference type="InterPro" id="IPR046849">
    <property type="entry name" value="E2_motif"/>
</dbReference>
<gene>
    <name evidence="4" type="ORF">RJ640_003087</name>
</gene>
<comment type="caution">
    <text evidence="4">The sequence shown here is derived from an EMBL/GenBank/DDBJ whole genome shotgun (WGS) entry which is preliminary data.</text>
</comment>
<reference evidence="4" key="1">
    <citation type="submission" date="2022-12" db="EMBL/GenBank/DDBJ databases">
        <title>Draft genome assemblies for two species of Escallonia (Escalloniales).</title>
        <authorList>
            <person name="Chanderbali A."/>
            <person name="Dervinis C."/>
            <person name="Anghel I."/>
            <person name="Soltis D."/>
            <person name="Soltis P."/>
            <person name="Zapata F."/>
        </authorList>
    </citation>
    <scope>NUCLEOTIDE SEQUENCE</scope>
    <source>
        <strain evidence="4">UCBG92.1500</strain>
        <tissue evidence="4">Leaf</tissue>
    </source>
</reference>
<evidence type="ECO:0000313" key="5">
    <source>
        <dbReference type="Proteomes" id="UP001187471"/>
    </source>
</evidence>
<dbReference type="FunFam" id="1.25.40.10:FF:000348">
    <property type="entry name" value="Pentatricopeptide repeat-containing protein chloroplastic"/>
    <property type="match status" value="1"/>
</dbReference>
<evidence type="ECO:0000256" key="2">
    <source>
        <dbReference type="PROSITE-ProRule" id="PRU00708"/>
    </source>
</evidence>
<keyword evidence="3" id="KW-0472">Membrane</keyword>